<dbReference type="Pfam" id="PF00389">
    <property type="entry name" value="2-Hacid_dh"/>
    <property type="match status" value="1"/>
</dbReference>
<dbReference type="Gene3D" id="3.40.50.720">
    <property type="entry name" value="NAD(P)-binding Rossmann-like Domain"/>
    <property type="match status" value="2"/>
</dbReference>
<dbReference type="Proteomes" id="UP000272400">
    <property type="component" value="Unassembled WGS sequence"/>
</dbReference>
<evidence type="ECO:0000256" key="2">
    <source>
        <dbReference type="ARBA" id="ARBA00023002"/>
    </source>
</evidence>
<evidence type="ECO:0000256" key="3">
    <source>
        <dbReference type="ARBA" id="ARBA00023027"/>
    </source>
</evidence>
<dbReference type="InterPro" id="IPR006139">
    <property type="entry name" value="D-isomer_2_OHA_DH_cat_dom"/>
</dbReference>
<keyword evidence="2 4" id="KW-0560">Oxidoreductase</keyword>
<dbReference type="PANTHER" id="PTHR42789:SF1">
    <property type="entry name" value="D-ISOMER SPECIFIC 2-HYDROXYACID DEHYDROGENASE FAMILY PROTEIN (AFU_ORTHOLOGUE AFUA_6G10090)"/>
    <property type="match status" value="1"/>
</dbReference>
<keyword evidence="8" id="KW-1185">Reference proteome</keyword>
<feature type="domain" description="D-isomer specific 2-hydroxyacid dehydrogenase catalytic" evidence="5">
    <location>
        <begin position="37"/>
        <end position="328"/>
    </location>
</feature>
<evidence type="ECO:0000256" key="4">
    <source>
        <dbReference type="RuleBase" id="RU003719"/>
    </source>
</evidence>
<dbReference type="CDD" id="cd12167">
    <property type="entry name" value="2-Hacid_dh_8"/>
    <property type="match status" value="1"/>
</dbReference>
<reference evidence="7 8" key="1">
    <citation type="submission" date="2018-11" db="EMBL/GenBank/DDBJ databases">
        <title>Sequencing the genomes of 1000 actinobacteria strains.</title>
        <authorList>
            <person name="Klenk H.-P."/>
        </authorList>
    </citation>
    <scope>NUCLEOTIDE SEQUENCE [LARGE SCALE GENOMIC DNA]</scope>
    <source>
        <strain evidence="7 8">DSM 44254</strain>
    </source>
</reference>
<dbReference type="InterPro" id="IPR006140">
    <property type="entry name" value="D-isomer_DH_NAD-bd"/>
</dbReference>
<organism evidence="7 8">
    <name type="scientific">Actinocorallia herbida</name>
    <dbReference type="NCBI Taxonomy" id="58109"/>
    <lineage>
        <taxon>Bacteria</taxon>
        <taxon>Bacillati</taxon>
        <taxon>Actinomycetota</taxon>
        <taxon>Actinomycetes</taxon>
        <taxon>Streptosporangiales</taxon>
        <taxon>Thermomonosporaceae</taxon>
        <taxon>Actinocorallia</taxon>
    </lineage>
</organism>
<keyword evidence="3" id="KW-0520">NAD</keyword>
<dbReference type="RefSeq" id="WP_123664633.1">
    <property type="nucleotide sequence ID" value="NZ_RJKE01000001.1"/>
</dbReference>
<dbReference type="InterPro" id="IPR036291">
    <property type="entry name" value="NAD(P)-bd_dom_sf"/>
</dbReference>
<evidence type="ECO:0000313" key="7">
    <source>
        <dbReference type="EMBL" id="ROO85088.1"/>
    </source>
</evidence>
<comment type="caution">
    <text evidence="7">The sequence shown here is derived from an EMBL/GenBank/DDBJ whole genome shotgun (WGS) entry which is preliminary data.</text>
</comment>
<name>A0A3N1CWJ8_9ACTN</name>
<dbReference type="GO" id="GO:0051287">
    <property type="term" value="F:NAD binding"/>
    <property type="evidence" value="ECO:0007669"/>
    <property type="project" value="InterPro"/>
</dbReference>
<evidence type="ECO:0000259" key="5">
    <source>
        <dbReference type="Pfam" id="PF00389"/>
    </source>
</evidence>
<dbReference type="GO" id="GO:0016616">
    <property type="term" value="F:oxidoreductase activity, acting on the CH-OH group of donors, NAD or NADP as acceptor"/>
    <property type="evidence" value="ECO:0007669"/>
    <property type="project" value="InterPro"/>
</dbReference>
<dbReference type="AlphaFoldDB" id="A0A3N1CWJ8"/>
<dbReference type="EMBL" id="RJKE01000001">
    <property type="protein sequence ID" value="ROO85088.1"/>
    <property type="molecule type" value="Genomic_DNA"/>
</dbReference>
<dbReference type="PANTHER" id="PTHR42789">
    <property type="entry name" value="D-ISOMER SPECIFIC 2-HYDROXYACID DEHYDROGENASE FAMILY PROTEIN (AFU_ORTHOLOGUE AFUA_6G10090)"/>
    <property type="match status" value="1"/>
</dbReference>
<evidence type="ECO:0000313" key="8">
    <source>
        <dbReference type="Proteomes" id="UP000272400"/>
    </source>
</evidence>
<evidence type="ECO:0000256" key="1">
    <source>
        <dbReference type="ARBA" id="ARBA00005854"/>
    </source>
</evidence>
<dbReference type="SUPFAM" id="SSF51735">
    <property type="entry name" value="NAD(P)-binding Rossmann-fold domains"/>
    <property type="match status" value="1"/>
</dbReference>
<evidence type="ECO:0000259" key="6">
    <source>
        <dbReference type="Pfam" id="PF02826"/>
    </source>
</evidence>
<protein>
    <submittedName>
        <fullName evidence="7">Phosphoglycerate dehydrogenase-like enzyme</fullName>
    </submittedName>
</protein>
<gene>
    <name evidence="7" type="ORF">EDD29_2623</name>
</gene>
<dbReference type="InterPro" id="IPR050857">
    <property type="entry name" value="D-2-hydroxyacid_DH"/>
</dbReference>
<dbReference type="OrthoDB" id="4324715at2"/>
<proteinExistence type="inferred from homology"/>
<accession>A0A3N1CWJ8</accession>
<sequence length="337" mass="36543">MATTTGRRLRAKLAMSRAVKESLFRPAAAHRLTQLADIDPDEVIEDFADARDLDSVDVLITGWGCPPLEHDVLERAPRLRAVIHTAGSVKHHITDACWERGIAVSSAAAANAVPVAEFTLAAILFAHKRVWQTSALYRRHRAFLPWTDHFPGVGNYRRTVGIVGASRIGRRVLDLLRPFDFEVLVADPYLDEAEAKSLGATLADLDTLIAASDTVSLHAPDLPETHQMIDRRRLGLLRDGATLINTARGALVDTEALTGELASGRIYAVLDVSCPEPLPPESDLYELPGVLLTPHIAGSLGNELERLAEHSLDELARLASGAPFAHAVQPGQLTRSA</sequence>
<dbReference type="SUPFAM" id="SSF52283">
    <property type="entry name" value="Formate/glycerate dehydrogenase catalytic domain-like"/>
    <property type="match status" value="1"/>
</dbReference>
<feature type="domain" description="D-isomer specific 2-hydroxyacid dehydrogenase NAD-binding" evidence="6">
    <location>
        <begin position="121"/>
        <end position="297"/>
    </location>
</feature>
<dbReference type="Pfam" id="PF02826">
    <property type="entry name" value="2-Hacid_dh_C"/>
    <property type="match status" value="1"/>
</dbReference>
<comment type="similarity">
    <text evidence="1 4">Belongs to the D-isomer specific 2-hydroxyacid dehydrogenase family.</text>
</comment>